<evidence type="ECO:0000256" key="1">
    <source>
        <dbReference type="SAM" id="MobiDB-lite"/>
    </source>
</evidence>
<evidence type="ECO:0000313" key="4">
    <source>
        <dbReference type="Proteomes" id="UP000269669"/>
    </source>
</evidence>
<dbReference type="AlphaFoldDB" id="A0A428MEW8"/>
<feature type="signal peptide" evidence="2">
    <location>
        <begin position="1"/>
        <end position="19"/>
    </location>
</feature>
<keyword evidence="4" id="KW-1185">Reference proteome</keyword>
<dbReference type="EMBL" id="RSDW01000001">
    <property type="protein sequence ID" value="RSL15379.1"/>
    <property type="molecule type" value="Genomic_DNA"/>
</dbReference>
<dbReference type="NCBIfam" id="TIGR03436">
    <property type="entry name" value="acidobact_VWFA"/>
    <property type="match status" value="1"/>
</dbReference>
<accession>A0A428MEW8</accession>
<gene>
    <name evidence="3" type="ORF">EDE15_0865</name>
</gene>
<dbReference type="RefSeq" id="WP_125484127.1">
    <property type="nucleotide sequence ID" value="NZ_RSDW01000001.1"/>
</dbReference>
<dbReference type="InterPro" id="IPR017802">
    <property type="entry name" value="VWFA-rel_acidobac-type"/>
</dbReference>
<feature type="chain" id="PRO_5019566916" evidence="2">
    <location>
        <begin position="20"/>
        <end position="619"/>
    </location>
</feature>
<evidence type="ECO:0000313" key="3">
    <source>
        <dbReference type="EMBL" id="RSL15379.1"/>
    </source>
</evidence>
<dbReference type="OrthoDB" id="127623at2"/>
<name>A0A428MEW8_9BACT</name>
<keyword evidence="2" id="KW-0732">Signal</keyword>
<protein>
    <submittedName>
        <fullName evidence="3">VWFA-related protein</fullName>
    </submittedName>
</protein>
<comment type="caution">
    <text evidence="3">The sequence shown here is derived from an EMBL/GenBank/DDBJ whole genome shotgun (WGS) entry which is preliminary data.</text>
</comment>
<reference evidence="3 4" key="1">
    <citation type="submission" date="2018-12" db="EMBL/GenBank/DDBJ databases">
        <title>Sequencing of bacterial isolates from soil warming experiment in Harvard Forest, Massachusetts, USA.</title>
        <authorList>
            <person name="Deangelis K."/>
        </authorList>
    </citation>
    <scope>NUCLEOTIDE SEQUENCE [LARGE SCALE GENOMIC DNA]</scope>
    <source>
        <strain evidence="3 4">EB153</strain>
    </source>
</reference>
<organism evidence="3 4">
    <name type="scientific">Edaphobacter aggregans</name>
    <dbReference type="NCBI Taxonomy" id="570835"/>
    <lineage>
        <taxon>Bacteria</taxon>
        <taxon>Pseudomonadati</taxon>
        <taxon>Acidobacteriota</taxon>
        <taxon>Terriglobia</taxon>
        <taxon>Terriglobales</taxon>
        <taxon>Acidobacteriaceae</taxon>
        <taxon>Edaphobacter</taxon>
    </lineage>
</organism>
<dbReference type="Proteomes" id="UP000269669">
    <property type="component" value="Unassembled WGS sequence"/>
</dbReference>
<proteinExistence type="predicted"/>
<feature type="compositionally biased region" description="Polar residues" evidence="1">
    <location>
        <begin position="198"/>
        <end position="213"/>
    </location>
</feature>
<evidence type="ECO:0000256" key="2">
    <source>
        <dbReference type="SAM" id="SignalP"/>
    </source>
</evidence>
<sequence>MQRLLSLIFFPALTSLALAQTPAQQPAPSEPVPTIKAGTQIVIVDVVVTDAKNQPVRNLKASDFTVLENNISQPIRNFEEHTALSAADAAKLPPMPKMPPGIFTNYTPAPPSSAVNVLLLDTLNTPMKDQSFVRDQLKKYLKSAQPGARTAIFGLTSRLYLLQGFTSDPEILKTALNQKDLKSSPLLDDPVGGGTGPESMSDTMSDSMGNDPSTAQVVANLQQFEAEQQSFQLQLRARYTLDAMNQLARYLSGIPGRKNLIWFSGSFPISILPDGDLQNPFAVVADSEDEFRETTNLLSTSQVAVYPIDARGLMSSPSYSATNSGSKYARNPTAFAKDETKFFQQTTAEHSTMLQMAEQTGGHAFINTNGLSQAVASAVDSGSNFYTLTYSPTNTNWNGGFRKIQVRLQQQGLTLAYRRGYYADDPKTPPKHKEPVPAITTPTATVNAMRVAMMRGAPDPTQILFKILVRPATASTEDALAPDNAPNPTTKVKPPYRRYSIDFAANPRDITFTRSPEGNYQADIQFLAYLYDQDGTLLNTTGAAVKANMPPAAYAASLRGGLQFHQQISVPAKGAYYLRIGIHDVTGDRVGAIEIPVAAVSKMPPADTPATSSTPSSTK</sequence>
<feature type="region of interest" description="Disordered" evidence="1">
    <location>
        <begin position="183"/>
        <end position="213"/>
    </location>
</feature>